<evidence type="ECO:0000256" key="2">
    <source>
        <dbReference type="ARBA" id="ARBA00023125"/>
    </source>
</evidence>
<dbReference type="PRINTS" id="PR00032">
    <property type="entry name" value="HTHARAC"/>
</dbReference>
<dbReference type="SUPFAM" id="SSF46689">
    <property type="entry name" value="Homeodomain-like"/>
    <property type="match status" value="2"/>
</dbReference>
<dbReference type="InterPro" id="IPR020449">
    <property type="entry name" value="Tscrpt_reg_AraC-type_HTH"/>
</dbReference>
<evidence type="ECO:0000313" key="5">
    <source>
        <dbReference type="EMBL" id="PQD94095.1"/>
    </source>
</evidence>
<dbReference type="OrthoDB" id="2713997at2"/>
<keyword evidence="3" id="KW-0804">Transcription</keyword>
<dbReference type="Pfam" id="PF02311">
    <property type="entry name" value="AraC_binding"/>
    <property type="match status" value="1"/>
</dbReference>
<reference evidence="5 6" key="1">
    <citation type="submission" date="2017-12" db="EMBL/GenBank/DDBJ databases">
        <title>Taxonomic description and draft genome of Pradoshia cofamensis Gen. nov., sp. nov., a thermotolerant bacillale isolated from anterior gut of earthworm Eisenia fetida.</title>
        <authorList>
            <person name="Saha T."/>
            <person name="Chakraborty R."/>
        </authorList>
    </citation>
    <scope>NUCLEOTIDE SEQUENCE [LARGE SCALE GENOMIC DNA]</scope>
    <source>
        <strain evidence="5 6">EAG3</strain>
    </source>
</reference>
<evidence type="ECO:0000256" key="3">
    <source>
        <dbReference type="ARBA" id="ARBA00023163"/>
    </source>
</evidence>
<keyword evidence="6" id="KW-1185">Reference proteome</keyword>
<name>A0A2S7MWG6_9BACI</name>
<protein>
    <submittedName>
        <fullName evidence="5">AraC family transcriptional regulator</fullName>
    </submittedName>
</protein>
<organism evidence="5 6">
    <name type="scientific">Pradoshia eiseniae</name>
    <dbReference type="NCBI Taxonomy" id="2064768"/>
    <lineage>
        <taxon>Bacteria</taxon>
        <taxon>Bacillati</taxon>
        <taxon>Bacillota</taxon>
        <taxon>Bacilli</taxon>
        <taxon>Bacillales</taxon>
        <taxon>Bacillaceae</taxon>
        <taxon>Pradoshia</taxon>
    </lineage>
</organism>
<dbReference type="RefSeq" id="WP_104850533.1">
    <property type="nucleotide sequence ID" value="NZ_PKOZ01000014.1"/>
</dbReference>
<dbReference type="PANTHER" id="PTHR43280:SF28">
    <property type="entry name" value="HTH-TYPE TRANSCRIPTIONAL ACTIVATOR RHAS"/>
    <property type="match status" value="1"/>
</dbReference>
<dbReference type="AlphaFoldDB" id="A0A2S7MWG6"/>
<accession>A0A2S7MWG6</accession>
<dbReference type="PROSITE" id="PS01124">
    <property type="entry name" value="HTH_ARAC_FAMILY_2"/>
    <property type="match status" value="1"/>
</dbReference>
<dbReference type="InterPro" id="IPR037923">
    <property type="entry name" value="HTH-like"/>
</dbReference>
<evidence type="ECO:0000256" key="1">
    <source>
        <dbReference type="ARBA" id="ARBA00023015"/>
    </source>
</evidence>
<dbReference type="SUPFAM" id="SSF51215">
    <property type="entry name" value="Regulatory protein AraC"/>
    <property type="match status" value="1"/>
</dbReference>
<dbReference type="Gene3D" id="1.10.10.60">
    <property type="entry name" value="Homeodomain-like"/>
    <property type="match status" value="2"/>
</dbReference>
<dbReference type="Proteomes" id="UP000239663">
    <property type="component" value="Unassembled WGS sequence"/>
</dbReference>
<dbReference type="Pfam" id="PF12833">
    <property type="entry name" value="HTH_18"/>
    <property type="match status" value="1"/>
</dbReference>
<sequence length="312" mass="36536">MNKWTKNMYQPKVLDESILAFYRLQGMNADTSEFNQFESHSTCEIFVLEEGDCKYFIQDQVYELQPGDILLLDGLTLHKSGPISPDTYIRSMVHFSPVWLKKMLLVLGMPSLLDPFQKLNNCILRTGFDASGHYVAEKIKWIAEQLEAIDQEFKSTGKINVLLETEVKIEFLQLLVKIYKMSECEQMRVEQKKTEKKQHAENIASWINQHYCEKVSLERLAKELNLNKYYLSHVFKEVTGYTVMQYVMECRLIQVKYLLEMKLDQSLEDIFLSTGFESAAHFSRFFKARIGMTPTSYRKMKGRKTASYYAQH</sequence>
<comment type="caution">
    <text evidence="5">The sequence shown here is derived from an EMBL/GenBank/DDBJ whole genome shotgun (WGS) entry which is preliminary data.</text>
</comment>
<keyword evidence="1" id="KW-0805">Transcription regulation</keyword>
<dbReference type="EMBL" id="PKOZ01000014">
    <property type="protein sequence ID" value="PQD94095.1"/>
    <property type="molecule type" value="Genomic_DNA"/>
</dbReference>
<keyword evidence="2" id="KW-0238">DNA-binding</keyword>
<evidence type="ECO:0000313" key="6">
    <source>
        <dbReference type="Proteomes" id="UP000239663"/>
    </source>
</evidence>
<dbReference type="PANTHER" id="PTHR43280">
    <property type="entry name" value="ARAC-FAMILY TRANSCRIPTIONAL REGULATOR"/>
    <property type="match status" value="1"/>
</dbReference>
<dbReference type="InterPro" id="IPR009057">
    <property type="entry name" value="Homeodomain-like_sf"/>
</dbReference>
<feature type="domain" description="HTH araC/xylS-type" evidence="4">
    <location>
        <begin position="201"/>
        <end position="300"/>
    </location>
</feature>
<dbReference type="InterPro" id="IPR018060">
    <property type="entry name" value="HTH_AraC"/>
</dbReference>
<evidence type="ECO:0000259" key="4">
    <source>
        <dbReference type="PROSITE" id="PS01124"/>
    </source>
</evidence>
<dbReference type="InterPro" id="IPR003313">
    <property type="entry name" value="AraC-bd"/>
</dbReference>
<dbReference type="GO" id="GO:0043565">
    <property type="term" value="F:sequence-specific DNA binding"/>
    <property type="evidence" value="ECO:0007669"/>
    <property type="project" value="InterPro"/>
</dbReference>
<dbReference type="SMART" id="SM00342">
    <property type="entry name" value="HTH_ARAC"/>
    <property type="match status" value="1"/>
</dbReference>
<dbReference type="GO" id="GO:0003700">
    <property type="term" value="F:DNA-binding transcription factor activity"/>
    <property type="evidence" value="ECO:0007669"/>
    <property type="project" value="InterPro"/>
</dbReference>
<proteinExistence type="predicted"/>
<gene>
    <name evidence="5" type="ORF">CYL18_16085</name>
</gene>